<keyword evidence="5" id="KW-1185">Reference proteome</keyword>
<accession>A0ABW6YIT1</accession>
<keyword evidence="4" id="KW-0378">Hydrolase</keyword>
<evidence type="ECO:0000259" key="3">
    <source>
        <dbReference type="Pfam" id="PF00144"/>
    </source>
</evidence>
<gene>
    <name evidence="4" type="ORF">ACF05T_27265</name>
</gene>
<organism evidence="4 5">
    <name type="scientific">Streptomyces lateritius</name>
    <dbReference type="NCBI Taxonomy" id="67313"/>
    <lineage>
        <taxon>Bacteria</taxon>
        <taxon>Bacillati</taxon>
        <taxon>Actinomycetota</taxon>
        <taxon>Actinomycetes</taxon>
        <taxon>Kitasatosporales</taxon>
        <taxon>Streptomycetaceae</taxon>
        <taxon>Streptomyces</taxon>
    </lineage>
</organism>
<evidence type="ECO:0000256" key="1">
    <source>
        <dbReference type="SAM" id="MobiDB-lite"/>
    </source>
</evidence>
<keyword evidence="2" id="KW-0732">Signal</keyword>
<dbReference type="EMBL" id="JBIBSM010000017">
    <property type="protein sequence ID" value="MFF8279764.1"/>
    <property type="molecule type" value="Genomic_DNA"/>
</dbReference>
<feature type="domain" description="Beta-lactamase-related" evidence="3">
    <location>
        <begin position="81"/>
        <end position="375"/>
    </location>
</feature>
<feature type="region of interest" description="Disordered" evidence="1">
    <location>
        <begin position="422"/>
        <end position="461"/>
    </location>
</feature>
<feature type="chain" id="PRO_5046952713" evidence="2">
    <location>
        <begin position="42"/>
        <end position="461"/>
    </location>
</feature>
<dbReference type="InterPro" id="IPR050491">
    <property type="entry name" value="AmpC-like"/>
</dbReference>
<name>A0ABW6YIT1_9ACTN</name>
<dbReference type="InterPro" id="IPR012338">
    <property type="entry name" value="Beta-lactam/transpept-like"/>
</dbReference>
<dbReference type="Pfam" id="PF00144">
    <property type="entry name" value="Beta-lactamase"/>
    <property type="match status" value="1"/>
</dbReference>
<feature type="compositionally biased region" description="Polar residues" evidence="1">
    <location>
        <begin position="432"/>
        <end position="441"/>
    </location>
</feature>
<dbReference type="PANTHER" id="PTHR46825:SF7">
    <property type="entry name" value="D-ALANYL-D-ALANINE CARBOXYPEPTIDASE"/>
    <property type="match status" value="1"/>
</dbReference>
<feature type="compositionally biased region" description="Basic and acidic residues" evidence="1">
    <location>
        <begin position="447"/>
        <end position="461"/>
    </location>
</feature>
<evidence type="ECO:0000313" key="5">
    <source>
        <dbReference type="Proteomes" id="UP001603013"/>
    </source>
</evidence>
<dbReference type="RefSeq" id="WP_391936693.1">
    <property type="nucleotide sequence ID" value="NZ_JBIBSM010000017.1"/>
</dbReference>
<protein>
    <submittedName>
        <fullName evidence="4">Serine hydrolase domain-containing protein</fullName>
        <ecNumber evidence="4">3.-.-.-</ecNumber>
    </submittedName>
</protein>
<evidence type="ECO:0000313" key="4">
    <source>
        <dbReference type="EMBL" id="MFF8279764.1"/>
    </source>
</evidence>
<dbReference type="Proteomes" id="UP001603013">
    <property type="component" value="Unassembled WGS sequence"/>
</dbReference>
<proteinExistence type="predicted"/>
<dbReference type="Gene3D" id="3.40.710.10">
    <property type="entry name" value="DD-peptidase/beta-lactamase superfamily"/>
    <property type="match status" value="1"/>
</dbReference>
<dbReference type="SUPFAM" id="SSF56601">
    <property type="entry name" value="beta-lactamase/transpeptidase-like"/>
    <property type="match status" value="1"/>
</dbReference>
<comment type="caution">
    <text evidence="4">The sequence shown here is derived from an EMBL/GenBank/DDBJ whole genome shotgun (WGS) entry which is preliminary data.</text>
</comment>
<sequence length="461" mass="49102">MSSHRPTSSPASSAALRGVRLSAVAAATVLALSAAALPAQAAAPSLSPSPASAPAGPSLDRAALRASLDAFHAAGMYGAYSSVRDGSARWRGATGVADVDTGRPMRPDFEHRVGSITKTFTAVGVLQQVGAGRVDLDAPIGRYLPDLVPGERGQQITVRMLLNHTSGIGDYVLPAFPGIVENPGKVLDEHRSRHLAPEELVRLGLAAPAAKPLGTHAYSNTNYILAGLLLKRVTGQEPEAYLTRNVIRKAGLRHTYFPRSPYIRGPHAGMYESMFGLIDPPRDYSVYDMSWAGTAGALVSTTSDLNDFYRTLLSGRLLGPAELRAMKTTVPAHETRPGEEPVMRYGLGIYTLRMPSGGWYWGHDGAVFGAGTWALSTEDGSRQVAVGYNLMKYQRFDEQGKPLPDPVTDALYAHVDGALAGPAASARRAGPQSEQGPQSPGLTLPDRLIRPESLLHDRATR</sequence>
<reference evidence="4 5" key="1">
    <citation type="submission" date="2024-10" db="EMBL/GenBank/DDBJ databases">
        <title>The Natural Products Discovery Center: Release of the First 8490 Sequenced Strains for Exploring Actinobacteria Biosynthetic Diversity.</title>
        <authorList>
            <person name="Kalkreuter E."/>
            <person name="Kautsar S.A."/>
            <person name="Yang D."/>
            <person name="Bader C.D."/>
            <person name="Teijaro C.N."/>
            <person name="Fluegel L."/>
            <person name="Davis C.M."/>
            <person name="Simpson J.R."/>
            <person name="Lauterbach L."/>
            <person name="Steele A.D."/>
            <person name="Gui C."/>
            <person name="Meng S."/>
            <person name="Li G."/>
            <person name="Viehrig K."/>
            <person name="Ye F."/>
            <person name="Su P."/>
            <person name="Kiefer A.F."/>
            <person name="Nichols A."/>
            <person name="Cepeda A.J."/>
            <person name="Yan W."/>
            <person name="Fan B."/>
            <person name="Jiang Y."/>
            <person name="Adhikari A."/>
            <person name="Zheng C.-J."/>
            <person name="Schuster L."/>
            <person name="Cowan T.M."/>
            <person name="Smanski M.J."/>
            <person name="Chevrette M.G."/>
            <person name="De Carvalho L.P.S."/>
            <person name="Shen B."/>
        </authorList>
    </citation>
    <scope>NUCLEOTIDE SEQUENCE [LARGE SCALE GENOMIC DNA]</scope>
    <source>
        <strain evidence="4 5">NPDC015755</strain>
    </source>
</reference>
<evidence type="ECO:0000256" key="2">
    <source>
        <dbReference type="SAM" id="SignalP"/>
    </source>
</evidence>
<dbReference type="GO" id="GO:0016787">
    <property type="term" value="F:hydrolase activity"/>
    <property type="evidence" value="ECO:0007669"/>
    <property type="project" value="UniProtKB-KW"/>
</dbReference>
<feature type="compositionally biased region" description="Low complexity" evidence="1">
    <location>
        <begin position="422"/>
        <end position="431"/>
    </location>
</feature>
<feature type="signal peptide" evidence="2">
    <location>
        <begin position="1"/>
        <end position="41"/>
    </location>
</feature>
<dbReference type="InterPro" id="IPR001466">
    <property type="entry name" value="Beta-lactam-related"/>
</dbReference>
<dbReference type="PANTHER" id="PTHR46825">
    <property type="entry name" value="D-ALANYL-D-ALANINE-CARBOXYPEPTIDASE/ENDOPEPTIDASE AMPH"/>
    <property type="match status" value="1"/>
</dbReference>
<dbReference type="EC" id="3.-.-.-" evidence="4"/>